<gene>
    <name evidence="1" type="ORF">LSAT_V11C800446910</name>
</gene>
<dbReference type="EMBL" id="NBSK02000008">
    <property type="protein sequence ID" value="KAJ0192382.1"/>
    <property type="molecule type" value="Genomic_DNA"/>
</dbReference>
<protein>
    <recommendedName>
        <fullName evidence="3">CCHC-type domain-containing protein</fullName>
    </recommendedName>
</protein>
<dbReference type="Pfam" id="PF08284">
    <property type="entry name" value="RVP_2"/>
    <property type="match status" value="1"/>
</dbReference>
<dbReference type="GO" id="GO:0003676">
    <property type="term" value="F:nucleic acid binding"/>
    <property type="evidence" value="ECO:0007669"/>
    <property type="project" value="InterPro"/>
</dbReference>
<evidence type="ECO:0008006" key="3">
    <source>
        <dbReference type="Google" id="ProtNLM"/>
    </source>
</evidence>
<evidence type="ECO:0000313" key="1">
    <source>
        <dbReference type="EMBL" id="KAJ0192382.1"/>
    </source>
</evidence>
<sequence length="292" mass="32774">MKSPSSNPKGSNPNMGYIGNMLLCTQCNRHHKEECFHYAKCIKKGHTTNFCRGTEKVFSVPGRGNGLGSGGGGACFECGEKGHIKQNFPKLKKGDGNARGWASVIGNKDAIQGLAVITCISFITPLFKQLLNHSKLDVAYKVEVANGQIENRTAILRNCLLALNGHTFYVNLMPMNIVSFDIIIGMDWMFLHRAEILCFKKAIRLTLPNRETMINYGDKSGQNLKLISYTKAQKYIHKKYYAFLAHVVDKKSKTKEIKDITHICDYPDVFPEGTTYSYLYFSYQQHLGLGIN</sequence>
<dbReference type="PANTHER" id="PTHR15503:SF45">
    <property type="entry name" value="RNA-DIRECTED DNA POLYMERASE HOMOLOG"/>
    <property type="match status" value="1"/>
</dbReference>
<dbReference type="Gene3D" id="2.40.70.10">
    <property type="entry name" value="Acid Proteases"/>
    <property type="match status" value="1"/>
</dbReference>
<dbReference type="InterPro" id="IPR032567">
    <property type="entry name" value="RTL1-rel"/>
</dbReference>
<dbReference type="InterPro" id="IPR036875">
    <property type="entry name" value="Znf_CCHC_sf"/>
</dbReference>
<dbReference type="PANTHER" id="PTHR15503">
    <property type="entry name" value="LDOC1 RELATED"/>
    <property type="match status" value="1"/>
</dbReference>
<comment type="caution">
    <text evidence="1">The sequence shown here is derived from an EMBL/GenBank/DDBJ whole genome shotgun (WGS) entry which is preliminary data.</text>
</comment>
<keyword evidence="2" id="KW-1185">Reference proteome</keyword>
<dbReference type="CDD" id="cd00303">
    <property type="entry name" value="retropepsin_like"/>
    <property type="match status" value="1"/>
</dbReference>
<dbReference type="Gene3D" id="4.10.60.10">
    <property type="entry name" value="Zinc finger, CCHC-type"/>
    <property type="match status" value="1"/>
</dbReference>
<dbReference type="SUPFAM" id="SSF57756">
    <property type="entry name" value="Retrovirus zinc finger-like domains"/>
    <property type="match status" value="1"/>
</dbReference>
<dbReference type="Proteomes" id="UP000235145">
    <property type="component" value="Unassembled WGS sequence"/>
</dbReference>
<reference evidence="1 2" key="1">
    <citation type="journal article" date="2017" name="Nat. Commun.">
        <title>Genome assembly with in vitro proximity ligation data and whole-genome triplication in lettuce.</title>
        <authorList>
            <person name="Reyes-Chin-Wo S."/>
            <person name="Wang Z."/>
            <person name="Yang X."/>
            <person name="Kozik A."/>
            <person name="Arikit S."/>
            <person name="Song C."/>
            <person name="Xia L."/>
            <person name="Froenicke L."/>
            <person name="Lavelle D.O."/>
            <person name="Truco M.J."/>
            <person name="Xia R."/>
            <person name="Zhu S."/>
            <person name="Xu C."/>
            <person name="Xu H."/>
            <person name="Xu X."/>
            <person name="Cox K."/>
            <person name="Korf I."/>
            <person name="Meyers B.C."/>
            <person name="Michelmore R.W."/>
        </authorList>
    </citation>
    <scope>NUCLEOTIDE SEQUENCE [LARGE SCALE GENOMIC DNA]</scope>
    <source>
        <strain evidence="2">cv. Salinas</strain>
        <tissue evidence="1">Seedlings</tissue>
    </source>
</reference>
<dbReference type="AlphaFoldDB" id="A0A9R1UQZ4"/>
<accession>A0A9R1UQZ4</accession>
<dbReference type="GO" id="GO:0008270">
    <property type="term" value="F:zinc ion binding"/>
    <property type="evidence" value="ECO:0007669"/>
    <property type="project" value="InterPro"/>
</dbReference>
<proteinExistence type="predicted"/>
<organism evidence="1 2">
    <name type="scientific">Lactuca sativa</name>
    <name type="common">Garden lettuce</name>
    <dbReference type="NCBI Taxonomy" id="4236"/>
    <lineage>
        <taxon>Eukaryota</taxon>
        <taxon>Viridiplantae</taxon>
        <taxon>Streptophyta</taxon>
        <taxon>Embryophyta</taxon>
        <taxon>Tracheophyta</taxon>
        <taxon>Spermatophyta</taxon>
        <taxon>Magnoliopsida</taxon>
        <taxon>eudicotyledons</taxon>
        <taxon>Gunneridae</taxon>
        <taxon>Pentapetalae</taxon>
        <taxon>asterids</taxon>
        <taxon>campanulids</taxon>
        <taxon>Asterales</taxon>
        <taxon>Asteraceae</taxon>
        <taxon>Cichorioideae</taxon>
        <taxon>Cichorieae</taxon>
        <taxon>Lactucinae</taxon>
        <taxon>Lactuca</taxon>
    </lineage>
</organism>
<dbReference type="InterPro" id="IPR021109">
    <property type="entry name" value="Peptidase_aspartic_dom_sf"/>
</dbReference>
<name>A0A9R1UQZ4_LACSA</name>
<evidence type="ECO:0000313" key="2">
    <source>
        <dbReference type="Proteomes" id="UP000235145"/>
    </source>
</evidence>